<reference evidence="2 3" key="1">
    <citation type="submission" date="2019-07" db="EMBL/GenBank/DDBJ databases">
        <authorList>
            <person name="Kim J."/>
        </authorList>
    </citation>
    <scope>NUCLEOTIDE SEQUENCE [LARGE SCALE GENOMIC DNA]</scope>
    <source>
        <strain evidence="3">dk17</strain>
    </source>
</reference>
<feature type="transmembrane region" description="Helical" evidence="1">
    <location>
        <begin position="54"/>
        <end position="72"/>
    </location>
</feature>
<feature type="transmembrane region" description="Helical" evidence="1">
    <location>
        <begin position="16"/>
        <end position="34"/>
    </location>
</feature>
<accession>A0A563UDA6</accession>
<keyword evidence="1" id="KW-0472">Membrane</keyword>
<comment type="caution">
    <text evidence="2">The sequence shown here is derived from an EMBL/GenBank/DDBJ whole genome shotgun (WGS) entry which is preliminary data.</text>
</comment>
<evidence type="ECO:0000256" key="1">
    <source>
        <dbReference type="SAM" id="Phobius"/>
    </source>
</evidence>
<dbReference type="OrthoDB" id="799924at2"/>
<gene>
    <name evidence="2" type="ORF">FPZ43_10300</name>
</gene>
<keyword evidence="1" id="KW-0812">Transmembrane</keyword>
<dbReference type="Proteomes" id="UP000320042">
    <property type="component" value="Unassembled WGS sequence"/>
</dbReference>
<proteinExistence type="predicted"/>
<dbReference type="AlphaFoldDB" id="A0A563UDA6"/>
<name>A0A563UDA6_9SPHI</name>
<sequence length="104" mass="11902">MILKVDTLSFGMERKALTAILLYLLCLYDFYLYLPDILDLFHVDFFAPDPGVLIYFDAAMLLFGGLVLGLLLRRQPGKFNKYLGALMILSNLILTPLFIWRALP</sequence>
<keyword evidence="3" id="KW-1185">Reference proteome</keyword>
<organism evidence="2 3">
    <name type="scientific">Mucilaginibacter pallidiroseus</name>
    <dbReference type="NCBI Taxonomy" id="2599295"/>
    <lineage>
        <taxon>Bacteria</taxon>
        <taxon>Pseudomonadati</taxon>
        <taxon>Bacteroidota</taxon>
        <taxon>Sphingobacteriia</taxon>
        <taxon>Sphingobacteriales</taxon>
        <taxon>Sphingobacteriaceae</taxon>
        <taxon>Mucilaginibacter</taxon>
    </lineage>
</organism>
<keyword evidence="1" id="KW-1133">Transmembrane helix</keyword>
<dbReference type="EMBL" id="VOEJ01000004">
    <property type="protein sequence ID" value="TWR29338.1"/>
    <property type="molecule type" value="Genomic_DNA"/>
</dbReference>
<evidence type="ECO:0000313" key="3">
    <source>
        <dbReference type="Proteomes" id="UP000320042"/>
    </source>
</evidence>
<evidence type="ECO:0000313" key="2">
    <source>
        <dbReference type="EMBL" id="TWR29338.1"/>
    </source>
</evidence>
<protein>
    <submittedName>
        <fullName evidence="2">Uncharacterized protein</fullName>
    </submittedName>
</protein>
<feature type="transmembrane region" description="Helical" evidence="1">
    <location>
        <begin position="84"/>
        <end position="103"/>
    </location>
</feature>